<dbReference type="AlphaFoldDB" id="A0A1I2DSD9"/>
<dbReference type="GO" id="GO:0008168">
    <property type="term" value="F:methyltransferase activity"/>
    <property type="evidence" value="ECO:0007669"/>
    <property type="project" value="UniProtKB-KW"/>
</dbReference>
<sequence>MQSVKAAKTKRREAFLNRFDLASCKGLEIGPFDRPVFNRDRFPGILYADVQDTETLRNMAARAAEKGKPRDPADVVPVDHVLLDRQLDEVIPHRSLDFVFCAHVLEHVPDMIRVLQGVERILRPGGVFLMAYPDRRYTYDIDRPATTLAQLRDRHTRGLTRPDPDIVREHFLMNRPVNVRALWEGKSRAIGSRRHTPEFAEARAKAARDAYVDVHCNVLSSAEFGPLMQALRAEGLIGLDLALVEETRAPQHEFYAALVRPMPQIERIARGLLRRAGRPGIRSNPRIR</sequence>
<dbReference type="Gene3D" id="3.40.50.150">
    <property type="entry name" value="Vaccinia Virus protein VP39"/>
    <property type="match status" value="1"/>
</dbReference>
<reference evidence="1 2" key="1">
    <citation type="submission" date="2016-10" db="EMBL/GenBank/DDBJ databases">
        <authorList>
            <person name="Varghese N."/>
            <person name="Submissions S."/>
        </authorList>
    </citation>
    <scope>NUCLEOTIDE SEQUENCE [LARGE SCALE GENOMIC DNA]</scope>
    <source>
        <strain evidence="2">YIM D21,KCTC 23444,ACCC 10710</strain>
    </source>
</reference>
<accession>A0A1I2DSD9</accession>
<proteinExistence type="predicted"/>
<dbReference type="CDD" id="cd02440">
    <property type="entry name" value="AdoMet_MTases"/>
    <property type="match status" value="1"/>
</dbReference>
<keyword evidence="1" id="KW-0489">Methyltransferase</keyword>
<evidence type="ECO:0000313" key="2">
    <source>
        <dbReference type="Proteomes" id="UP000325289"/>
    </source>
</evidence>
<dbReference type="EMBL" id="FOMS01000018">
    <property type="protein sequence ID" value="SFE83299.1"/>
    <property type="molecule type" value="Genomic_DNA"/>
</dbReference>
<dbReference type="Proteomes" id="UP000325289">
    <property type="component" value="Unassembled WGS sequence"/>
</dbReference>
<dbReference type="GO" id="GO:0032259">
    <property type="term" value="P:methylation"/>
    <property type="evidence" value="ECO:0007669"/>
    <property type="project" value="UniProtKB-KW"/>
</dbReference>
<gene>
    <name evidence="1" type="ORF">SAMN04515678_11826</name>
</gene>
<dbReference type="SUPFAM" id="SSF53335">
    <property type="entry name" value="S-adenosyl-L-methionine-dependent methyltransferases"/>
    <property type="match status" value="1"/>
</dbReference>
<dbReference type="Pfam" id="PF13489">
    <property type="entry name" value="Methyltransf_23"/>
    <property type="match status" value="1"/>
</dbReference>
<name>A0A1I2DSD9_9RHOB</name>
<organism evidence="1 2">
    <name type="scientific">Roseivivax sediminis</name>
    <dbReference type="NCBI Taxonomy" id="936889"/>
    <lineage>
        <taxon>Bacteria</taxon>
        <taxon>Pseudomonadati</taxon>
        <taxon>Pseudomonadota</taxon>
        <taxon>Alphaproteobacteria</taxon>
        <taxon>Rhodobacterales</taxon>
        <taxon>Roseobacteraceae</taxon>
        <taxon>Roseivivax</taxon>
    </lineage>
</organism>
<evidence type="ECO:0000313" key="1">
    <source>
        <dbReference type="EMBL" id="SFE83299.1"/>
    </source>
</evidence>
<dbReference type="InterPro" id="IPR029063">
    <property type="entry name" value="SAM-dependent_MTases_sf"/>
</dbReference>
<protein>
    <submittedName>
        <fullName evidence="1">Methyltransferase domain-containing protein</fullName>
    </submittedName>
</protein>
<keyword evidence="2" id="KW-1185">Reference proteome</keyword>
<dbReference type="RefSeq" id="WP_188129777.1">
    <property type="nucleotide sequence ID" value="NZ_FOMS01000018.1"/>
</dbReference>
<keyword evidence="1" id="KW-0808">Transferase</keyword>